<keyword evidence="2" id="KW-1185">Reference proteome</keyword>
<evidence type="ECO:0000313" key="2">
    <source>
        <dbReference type="Proteomes" id="UP000053237"/>
    </source>
</evidence>
<dbReference type="InParanoid" id="A0A024FXC7"/>
<dbReference type="AlphaFoldDB" id="A0A024FXC7"/>
<gene>
    <name evidence="1" type="ORF">BN9_130970</name>
</gene>
<dbReference type="EMBL" id="CAIX01001189">
    <property type="protein sequence ID" value="CCI11542.1"/>
    <property type="molecule type" value="Genomic_DNA"/>
</dbReference>
<comment type="caution">
    <text evidence="1">The sequence shown here is derived from an EMBL/GenBank/DDBJ whole genome shotgun (WGS) entry which is preliminary data.</text>
</comment>
<organism evidence="1 2">
    <name type="scientific">Albugo candida</name>
    <dbReference type="NCBI Taxonomy" id="65357"/>
    <lineage>
        <taxon>Eukaryota</taxon>
        <taxon>Sar</taxon>
        <taxon>Stramenopiles</taxon>
        <taxon>Oomycota</taxon>
        <taxon>Peronosporomycetes</taxon>
        <taxon>Albuginales</taxon>
        <taxon>Albuginaceae</taxon>
        <taxon>Albugo</taxon>
    </lineage>
</organism>
<name>A0A024FXC7_9STRA</name>
<dbReference type="Proteomes" id="UP000053237">
    <property type="component" value="Unassembled WGS sequence"/>
</dbReference>
<accession>A0A024FXC7</accession>
<evidence type="ECO:0000313" key="1">
    <source>
        <dbReference type="EMBL" id="CCI11542.1"/>
    </source>
</evidence>
<proteinExistence type="predicted"/>
<protein>
    <submittedName>
        <fullName evidence="1">Uncharacterized protein</fullName>
    </submittedName>
</protein>
<reference evidence="1 2" key="1">
    <citation type="submission" date="2012-05" db="EMBL/GenBank/DDBJ databases">
        <title>Recombination and specialization in a pathogen metapopulation.</title>
        <authorList>
            <person name="Gardiner A."/>
            <person name="Kemen E."/>
            <person name="Schultz-Larsen T."/>
            <person name="MacLean D."/>
            <person name="Van Oosterhout C."/>
            <person name="Jones J.D.G."/>
        </authorList>
    </citation>
    <scope>NUCLEOTIDE SEQUENCE [LARGE SCALE GENOMIC DNA]</scope>
    <source>
        <strain evidence="1 2">Ac Nc2</strain>
    </source>
</reference>
<sequence length="172" mass="19892">MEFQSNFLYELVVSVGEDGLPYHECYEILIEMGAIRLMPMLIEKEGVNLIVLTEKEVREDVLHGKLVTKKCNLKKFMGLDEQDNYVDRTKDLVTPVTYKNDQCGECLFNYCEISFHIPGLKLFFLMAHMDAKDVQLFCIKACGKEFAIYHLPSSVIFLPRPYPMKFSEFKAA</sequence>